<dbReference type="PROSITE" id="PS50297">
    <property type="entry name" value="ANK_REP_REGION"/>
    <property type="match status" value="1"/>
</dbReference>
<keyword evidence="3" id="KW-1185">Reference proteome</keyword>
<evidence type="ECO:0000256" key="1">
    <source>
        <dbReference type="PROSITE-ProRule" id="PRU00023"/>
    </source>
</evidence>
<organism evidence="2 3">
    <name type="scientific">Colletotrichum kahawae</name>
    <name type="common">Coffee berry disease fungus</name>
    <dbReference type="NCBI Taxonomy" id="34407"/>
    <lineage>
        <taxon>Eukaryota</taxon>
        <taxon>Fungi</taxon>
        <taxon>Dikarya</taxon>
        <taxon>Ascomycota</taxon>
        <taxon>Pezizomycotina</taxon>
        <taxon>Sordariomycetes</taxon>
        <taxon>Hypocreomycetidae</taxon>
        <taxon>Glomerellales</taxon>
        <taxon>Glomerellaceae</taxon>
        <taxon>Colletotrichum</taxon>
        <taxon>Colletotrichum gloeosporioides species complex</taxon>
    </lineage>
</organism>
<dbReference type="EMBL" id="VYYT01000875">
    <property type="protein sequence ID" value="KAK2728858.1"/>
    <property type="molecule type" value="Genomic_DNA"/>
</dbReference>
<gene>
    <name evidence="2" type="ORF">CKAH01_10686</name>
</gene>
<protein>
    <submittedName>
        <fullName evidence="2">Ankyrin repeat-containing protein</fullName>
    </submittedName>
</protein>
<reference evidence="2" key="1">
    <citation type="submission" date="2023-02" db="EMBL/GenBank/DDBJ databases">
        <title>Colletotrichum kahawae CIFC_Que2 genome sequencing and assembly.</title>
        <authorList>
            <person name="Baroncelli R."/>
        </authorList>
    </citation>
    <scope>NUCLEOTIDE SEQUENCE</scope>
    <source>
        <strain evidence="2">CIFC_Que2</strain>
    </source>
</reference>
<evidence type="ECO:0000313" key="2">
    <source>
        <dbReference type="EMBL" id="KAK2728858.1"/>
    </source>
</evidence>
<accession>A0AAD9XWT6</accession>
<evidence type="ECO:0000313" key="3">
    <source>
        <dbReference type="Proteomes" id="UP001281614"/>
    </source>
</evidence>
<name>A0AAD9XWT6_COLKA</name>
<dbReference type="PROSITE" id="PS50088">
    <property type="entry name" value="ANK_REPEAT"/>
    <property type="match status" value="1"/>
</dbReference>
<dbReference type="AlphaFoldDB" id="A0AAD9XWT6"/>
<comment type="caution">
    <text evidence="2">The sequence shown here is derived from an EMBL/GenBank/DDBJ whole genome shotgun (WGS) entry which is preliminary data.</text>
</comment>
<dbReference type="Proteomes" id="UP001281614">
    <property type="component" value="Unassembled WGS sequence"/>
</dbReference>
<sequence length="89" mass="9800">MEILLNAGVDPNDTVNGTRPAPLHQAVELGVSRAVNLLLSRGADPQVRSSAGLNALELANRWSRNKVGTENEFQKKDREKILEHLMSIK</sequence>
<dbReference type="SUPFAM" id="SSF48403">
    <property type="entry name" value="Ankyrin repeat"/>
    <property type="match status" value="1"/>
</dbReference>
<dbReference type="Pfam" id="PF00023">
    <property type="entry name" value="Ank"/>
    <property type="match status" value="1"/>
</dbReference>
<keyword evidence="1" id="KW-0040">ANK repeat</keyword>
<dbReference type="Gene3D" id="1.25.40.20">
    <property type="entry name" value="Ankyrin repeat-containing domain"/>
    <property type="match status" value="1"/>
</dbReference>
<dbReference type="InterPro" id="IPR036770">
    <property type="entry name" value="Ankyrin_rpt-contain_sf"/>
</dbReference>
<proteinExistence type="predicted"/>
<feature type="repeat" description="ANK" evidence="1">
    <location>
        <begin position="18"/>
        <end position="50"/>
    </location>
</feature>
<dbReference type="InterPro" id="IPR002110">
    <property type="entry name" value="Ankyrin_rpt"/>
</dbReference>